<dbReference type="PANTHER" id="PTHR12109:SF3">
    <property type="entry name" value="RING FINGER PROTEIN 141"/>
    <property type="match status" value="1"/>
</dbReference>
<proteinExistence type="predicted"/>
<dbReference type="Proteomes" id="UP000694044">
    <property type="component" value="Unassembled WGS sequence"/>
</dbReference>
<accession>A0A8T1VDJ0</accession>
<reference evidence="4" key="1">
    <citation type="submission" date="2021-02" db="EMBL/GenBank/DDBJ databases">
        <authorList>
            <person name="Palmer J.M."/>
        </authorList>
    </citation>
    <scope>NUCLEOTIDE SEQUENCE</scope>
    <source>
        <strain evidence="4">SCRP734</strain>
    </source>
</reference>
<name>A0A8T1VDJ0_9STRA</name>
<sequence length="499" mass="56302">MPELIGHWAKAPPRRADLHEGRVAAWDGLIGLYHVHRDVTSRAKSACFEAGSAPPGGDSPQLGHDVMANLAAHAALEARAPSPRKIRAQIPQPALCIEPDGCAERRRRFPIFRKTASRKDKRRENKLPARKHAATLPLSPSRADPSAIERAHPQIMGQTTSMQEDKMKKRIRQAMGTFMDFGAHLKNANEWAQVCATPRNCYLSFRIVIDPNMSAELLPYVWRIRGNVAIEVRKMRRPVELQLDLGDFRVEIPRDRTYEPESAETIGQAKTLTVAQFYYIYCFLSDVKACAAHTVRFPEKTTSTGDTDFDETECQICMDKQKQVALPCAHSFCLNCFQHWSTQSQTCPICRAKFNCSEGDELWQITSDEVEDLGSYATDLVARIYEYLDKRDRSEHTQEDIKRSAELYSAAMAVKQTPLRKFVHTDLFPTALPIGFPSILRGGIRLATDFDSDLMLALELASGDDQYAAMQHFEQLQRDQMLAVTMAMQADAEERPNES</sequence>
<dbReference type="OrthoDB" id="1630758at2759"/>
<organism evidence="4 5">
    <name type="scientific">Phytophthora pseudosyringae</name>
    <dbReference type="NCBI Taxonomy" id="221518"/>
    <lineage>
        <taxon>Eukaryota</taxon>
        <taxon>Sar</taxon>
        <taxon>Stramenopiles</taxon>
        <taxon>Oomycota</taxon>
        <taxon>Peronosporomycetes</taxon>
        <taxon>Peronosporales</taxon>
        <taxon>Peronosporaceae</taxon>
        <taxon>Phytophthora</taxon>
    </lineage>
</organism>
<keyword evidence="1" id="KW-0479">Metal-binding</keyword>
<evidence type="ECO:0000256" key="1">
    <source>
        <dbReference type="PROSITE-ProRule" id="PRU00175"/>
    </source>
</evidence>
<evidence type="ECO:0000259" key="3">
    <source>
        <dbReference type="PROSITE" id="PS50089"/>
    </source>
</evidence>
<dbReference type="SMART" id="SM00184">
    <property type="entry name" value="RING"/>
    <property type="match status" value="1"/>
</dbReference>
<dbReference type="FunFam" id="3.30.40.10:FF:000707">
    <property type="entry name" value="RING finger protein"/>
    <property type="match status" value="1"/>
</dbReference>
<evidence type="ECO:0000313" key="4">
    <source>
        <dbReference type="EMBL" id="KAG7378148.1"/>
    </source>
</evidence>
<feature type="domain" description="RING-type" evidence="3">
    <location>
        <begin position="314"/>
        <end position="351"/>
    </location>
</feature>
<keyword evidence="5" id="KW-1185">Reference proteome</keyword>
<feature type="region of interest" description="Disordered" evidence="2">
    <location>
        <begin position="111"/>
        <end position="146"/>
    </location>
</feature>
<dbReference type="GO" id="GO:0004842">
    <property type="term" value="F:ubiquitin-protein transferase activity"/>
    <property type="evidence" value="ECO:0007669"/>
    <property type="project" value="TreeGrafter"/>
</dbReference>
<evidence type="ECO:0000313" key="5">
    <source>
        <dbReference type="Proteomes" id="UP000694044"/>
    </source>
</evidence>
<dbReference type="CDD" id="cd16545">
    <property type="entry name" value="RING-HC_RNF141"/>
    <property type="match status" value="1"/>
</dbReference>
<dbReference type="Pfam" id="PF13920">
    <property type="entry name" value="zf-C3HC4_3"/>
    <property type="match status" value="1"/>
</dbReference>
<dbReference type="GO" id="GO:0051865">
    <property type="term" value="P:protein autoubiquitination"/>
    <property type="evidence" value="ECO:0007669"/>
    <property type="project" value="TreeGrafter"/>
</dbReference>
<dbReference type="PANTHER" id="PTHR12109">
    <property type="entry name" value="RING FINGER PROTEIN 141-RELATED"/>
    <property type="match status" value="1"/>
</dbReference>
<keyword evidence="1" id="KW-0862">Zinc</keyword>
<dbReference type="InterPro" id="IPR047126">
    <property type="entry name" value="RNF141-like"/>
</dbReference>
<feature type="compositionally biased region" description="Basic residues" evidence="2">
    <location>
        <begin position="111"/>
        <end position="121"/>
    </location>
</feature>
<dbReference type="EMBL" id="JAGDFM010000449">
    <property type="protein sequence ID" value="KAG7378148.1"/>
    <property type="molecule type" value="Genomic_DNA"/>
</dbReference>
<dbReference type="InterPro" id="IPR043400">
    <property type="entry name" value="RING-HC_RNF141"/>
</dbReference>
<gene>
    <name evidence="4" type="ORF">PHYPSEUDO_010479</name>
</gene>
<dbReference type="AlphaFoldDB" id="A0A8T1VDJ0"/>
<dbReference type="InterPro" id="IPR001841">
    <property type="entry name" value="Znf_RING"/>
</dbReference>
<comment type="caution">
    <text evidence="4">The sequence shown here is derived from an EMBL/GenBank/DDBJ whole genome shotgun (WGS) entry which is preliminary data.</text>
</comment>
<dbReference type="GO" id="GO:0008270">
    <property type="term" value="F:zinc ion binding"/>
    <property type="evidence" value="ECO:0007669"/>
    <property type="project" value="UniProtKB-KW"/>
</dbReference>
<dbReference type="PROSITE" id="PS50089">
    <property type="entry name" value="ZF_RING_2"/>
    <property type="match status" value="1"/>
</dbReference>
<evidence type="ECO:0000256" key="2">
    <source>
        <dbReference type="SAM" id="MobiDB-lite"/>
    </source>
</evidence>
<keyword evidence="1" id="KW-0863">Zinc-finger</keyword>
<protein>
    <recommendedName>
        <fullName evidence="3">RING-type domain-containing protein</fullName>
    </recommendedName>
</protein>